<evidence type="ECO:0000256" key="2">
    <source>
        <dbReference type="ARBA" id="ARBA00023002"/>
    </source>
</evidence>
<keyword evidence="4" id="KW-1185">Reference proteome</keyword>
<comment type="similarity">
    <text evidence="1">Belongs to the short-chain dehydrogenases/reductases (SDR) family.</text>
</comment>
<dbReference type="EMBL" id="JAUFPN010000191">
    <property type="protein sequence ID" value="MDN3567382.1"/>
    <property type="molecule type" value="Genomic_DNA"/>
</dbReference>
<dbReference type="PANTHER" id="PTHR43477">
    <property type="entry name" value="DIHYDROANTICAPSIN 7-DEHYDROGENASE"/>
    <property type="match status" value="1"/>
</dbReference>
<organism evidence="3 4">
    <name type="scientific">Paeniroseomonas aquatica</name>
    <dbReference type="NCBI Taxonomy" id="373043"/>
    <lineage>
        <taxon>Bacteria</taxon>
        <taxon>Pseudomonadati</taxon>
        <taxon>Pseudomonadota</taxon>
        <taxon>Alphaproteobacteria</taxon>
        <taxon>Acetobacterales</taxon>
        <taxon>Acetobacteraceae</taxon>
        <taxon>Paeniroseomonas</taxon>
    </lineage>
</organism>
<evidence type="ECO:0000313" key="3">
    <source>
        <dbReference type="EMBL" id="MDN3567382.1"/>
    </source>
</evidence>
<reference evidence="4" key="1">
    <citation type="journal article" date="2019" name="Int. J. Syst. Evol. Microbiol.">
        <title>The Global Catalogue of Microorganisms (GCM) 10K type strain sequencing project: providing services to taxonomists for standard genome sequencing and annotation.</title>
        <authorList>
            <consortium name="The Broad Institute Genomics Platform"/>
            <consortium name="The Broad Institute Genome Sequencing Center for Infectious Disease"/>
            <person name="Wu L."/>
            <person name="Ma J."/>
        </authorList>
    </citation>
    <scope>NUCLEOTIDE SEQUENCE [LARGE SCALE GENOMIC DNA]</scope>
    <source>
        <strain evidence="4">CECT 7131</strain>
    </source>
</reference>
<dbReference type="PRINTS" id="PR00081">
    <property type="entry name" value="GDHRDH"/>
</dbReference>
<dbReference type="InterPro" id="IPR002347">
    <property type="entry name" value="SDR_fam"/>
</dbReference>
<evidence type="ECO:0000313" key="4">
    <source>
        <dbReference type="Proteomes" id="UP001529369"/>
    </source>
</evidence>
<keyword evidence="2" id="KW-0560">Oxidoreductase</keyword>
<proteinExistence type="inferred from homology"/>
<dbReference type="Pfam" id="PF13561">
    <property type="entry name" value="adh_short_C2"/>
    <property type="match status" value="1"/>
</dbReference>
<dbReference type="NCBIfam" id="NF005559">
    <property type="entry name" value="PRK07231.1"/>
    <property type="match status" value="1"/>
</dbReference>
<dbReference type="InterPro" id="IPR020904">
    <property type="entry name" value="Sc_DH/Rdtase_CS"/>
</dbReference>
<name>A0ABT8AC29_9PROT</name>
<dbReference type="Gene3D" id="3.40.50.720">
    <property type="entry name" value="NAD(P)-binding Rossmann-like Domain"/>
    <property type="match status" value="1"/>
</dbReference>
<dbReference type="InterPro" id="IPR051122">
    <property type="entry name" value="SDR_DHRS6-like"/>
</dbReference>
<dbReference type="InterPro" id="IPR036291">
    <property type="entry name" value="NAD(P)-bd_dom_sf"/>
</dbReference>
<dbReference type="PANTHER" id="PTHR43477:SF1">
    <property type="entry name" value="DIHYDROANTICAPSIN 7-DEHYDROGENASE"/>
    <property type="match status" value="1"/>
</dbReference>
<protein>
    <submittedName>
        <fullName evidence="3">SDR family NAD(P)-dependent oxidoreductase</fullName>
    </submittedName>
</protein>
<gene>
    <name evidence="3" type="ORF">QWZ14_23630</name>
</gene>
<dbReference type="RefSeq" id="WP_290319408.1">
    <property type="nucleotide sequence ID" value="NZ_JAUFPN010000191.1"/>
</dbReference>
<comment type="caution">
    <text evidence="3">The sequence shown here is derived from an EMBL/GenBank/DDBJ whole genome shotgun (WGS) entry which is preliminary data.</text>
</comment>
<dbReference type="PRINTS" id="PR00080">
    <property type="entry name" value="SDRFAMILY"/>
</dbReference>
<dbReference type="PROSITE" id="PS00061">
    <property type="entry name" value="ADH_SHORT"/>
    <property type="match status" value="1"/>
</dbReference>
<dbReference type="Proteomes" id="UP001529369">
    <property type="component" value="Unassembled WGS sequence"/>
</dbReference>
<sequence length="243" mass="24364">MRLQGRRAVITGGASGIGLASARVFLREGAQVVLLDRDEAALARAASELGVGGLPVDVADPASVAPAVAAAAAALGGLDAVVNAAGISRLAHFSETTAALWRSVMAVNLDGPFHVCSAALAHLRAAGGGSIVNLASAAGLVPRPNYSAYGASKGGLIMLTRTLALDLAAENIRVNAICPGAIATPMLAPTIADADEAAILARYAMRRFGTAEEVANLVLFLTSSEASYVTGAAYTVDGGSAFH</sequence>
<dbReference type="CDD" id="cd05233">
    <property type="entry name" value="SDR_c"/>
    <property type="match status" value="1"/>
</dbReference>
<evidence type="ECO:0000256" key="1">
    <source>
        <dbReference type="ARBA" id="ARBA00006484"/>
    </source>
</evidence>
<accession>A0ABT8AC29</accession>
<dbReference type="SUPFAM" id="SSF51735">
    <property type="entry name" value="NAD(P)-binding Rossmann-fold domains"/>
    <property type="match status" value="1"/>
</dbReference>